<reference evidence="4" key="2">
    <citation type="submission" date="2020-04" db="EMBL/GenBank/DDBJ databases">
        <authorList>
            <consortium name="NCBI Genome Project"/>
        </authorList>
    </citation>
    <scope>NUCLEOTIDE SEQUENCE</scope>
    <source>
        <strain evidence="4">CBS 781.70</strain>
    </source>
</reference>
<dbReference type="RefSeq" id="XP_033538686.1">
    <property type="nucleotide sequence ID" value="XM_033682085.1"/>
</dbReference>
<evidence type="ECO:0000313" key="3">
    <source>
        <dbReference type="Proteomes" id="UP000504638"/>
    </source>
</evidence>
<dbReference type="Proteomes" id="UP000504638">
    <property type="component" value="Unplaced"/>
</dbReference>
<dbReference type="NCBIfam" id="TIGR03401">
    <property type="entry name" value="cyanamide_fam"/>
    <property type="match status" value="1"/>
</dbReference>
<dbReference type="InterPro" id="IPR017771">
    <property type="entry name" value="Cyanamide_hydratase_HD"/>
</dbReference>
<dbReference type="AlphaFoldDB" id="A0A6G1GG20"/>
<dbReference type="GO" id="GO:0016829">
    <property type="term" value="F:lyase activity"/>
    <property type="evidence" value="ECO:0007669"/>
    <property type="project" value="UniProtKB-KW"/>
</dbReference>
<name>A0A6G1GG20_9PEZI</name>
<evidence type="ECO:0000259" key="1">
    <source>
        <dbReference type="PROSITE" id="PS51831"/>
    </source>
</evidence>
<dbReference type="PANTHER" id="PTHR35569">
    <property type="entry name" value="CYANAMIDE HYDRATASE DDI2-RELATED"/>
    <property type="match status" value="1"/>
</dbReference>
<reference evidence="2 4" key="1">
    <citation type="submission" date="2020-01" db="EMBL/GenBank/DDBJ databases">
        <authorList>
            <consortium name="DOE Joint Genome Institute"/>
            <person name="Haridas S."/>
            <person name="Albert R."/>
            <person name="Binder M."/>
            <person name="Bloem J."/>
            <person name="Labutti K."/>
            <person name="Salamov A."/>
            <person name="Andreopoulos B."/>
            <person name="Baker S.E."/>
            <person name="Barry K."/>
            <person name="Bills G."/>
            <person name="Bluhm B.H."/>
            <person name="Cannon C."/>
            <person name="Castanera R."/>
            <person name="Culley D.E."/>
            <person name="Daum C."/>
            <person name="Ezra D."/>
            <person name="Gonzalez J.B."/>
            <person name="Henrissat B."/>
            <person name="Kuo A."/>
            <person name="Liang C."/>
            <person name="Lipzen A."/>
            <person name="Lutzoni F."/>
            <person name="Magnuson J."/>
            <person name="Mondo S."/>
            <person name="Nolan M."/>
            <person name="Ohm R."/>
            <person name="Pangilinan J."/>
            <person name="Park H.-J."/>
            <person name="Ramirez L."/>
            <person name="Alfaro M."/>
            <person name="Sun H."/>
            <person name="Tritt A."/>
            <person name="Yoshinaga Y."/>
            <person name="Zwiers L.-H."/>
            <person name="Turgeon B.G."/>
            <person name="Goodwin S.B."/>
            <person name="Spatafora J.W."/>
            <person name="Crous P.W."/>
            <person name="Grigoriev I.V."/>
        </authorList>
    </citation>
    <scope>NUCLEOTIDE SEQUENCE</scope>
    <source>
        <strain evidence="2 4">CBS 781.70</strain>
    </source>
</reference>
<feature type="domain" description="HD" evidence="1">
    <location>
        <begin position="62"/>
        <end position="186"/>
    </location>
</feature>
<dbReference type="InterPro" id="IPR006674">
    <property type="entry name" value="HD_domain"/>
</dbReference>
<gene>
    <name evidence="2 4" type="ORF">P152DRAFT_486440</name>
</gene>
<dbReference type="InterPro" id="IPR003607">
    <property type="entry name" value="HD/PDEase_dom"/>
</dbReference>
<reference evidence="4" key="3">
    <citation type="submission" date="2025-04" db="UniProtKB">
        <authorList>
            <consortium name="RefSeq"/>
        </authorList>
    </citation>
    <scope>IDENTIFICATION</scope>
    <source>
        <strain evidence="4">CBS 781.70</strain>
    </source>
</reference>
<evidence type="ECO:0000313" key="2">
    <source>
        <dbReference type="EMBL" id="KAF1817055.1"/>
    </source>
</evidence>
<dbReference type="CDD" id="cd00077">
    <property type="entry name" value="HDc"/>
    <property type="match status" value="1"/>
</dbReference>
<dbReference type="PROSITE" id="PS51831">
    <property type="entry name" value="HD"/>
    <property type="match status" value="1"/>
</dbReference>
<dbReference type="OrthoDB" id="409121at2759"/>
<protein>
    <submittedName>
        <fullName evidence="2 4">Urea hydro-lyase/cyanamide hydratase</fullName>
    </submittedName>
</protein>
<dbReference type="Pfam" id="PF01966">
    <property type="entry name" value="HD"/>
    <property type="match status" value="1"/>
</dbReference>
<organism evidence="2">
    <name type="scientific">Eremomyces bilateralis CBS 781.70</name>
    <dbReference type="NCBI Taxonomy" id="1392243"/>
    <lineage>
        <taxon>Eukaryota</taxon>
        <taxon>Fungi</taxon>
        <taxon>Dikarya</taxon>
        <taxon>Ascomycota</taxon>
        <taxon>Pezizomycotina</taxon>
        <taxon>Dothideomycetes</taxon>
        <taxon>Dothideomycetes incertae sedis</taxon>
        <taxon>Eremomycetales</taxon>
        <taxon>Eremomycetaceae</taxon>
        <taxon>Eremomyces</taxon>
    </lineage>
</organism>
<evidence type="ECO:0000313" key="4">
    <source>
        <dbReference type="RefSeq" id="XP_033538686.1"/>
    </source>
</evidence>
<dbReference type="Gene3D" id="1.10.3210.10">
    <property type="entry name" value="Hypothetical protein af1432"/>
    <property type="match status" value="1"/>
</dbReference>
<sequence>MAFPLSESTFGWTAVPRSQPALYKSTSKANSKPFSPHEVKLPSSPVAVQTHEYAKANLPEKTFNHSMRVFLYGIGVLAQHLSNYPAPNSLIETYFLACLLHDIGTTSNNMDHTRLSFELQGAVLALDLLRKFGAPDDQAELVAEIVNRHQDLGDTGSVPLLLGLTLTTTIFVVDNVGENADLVHPDTIKAVTTAYPRNKWSGCFAETVRKEISKKPWSHSTVIENFAETVEGNKLMEPYD</sequence>
<dbReference type="GeneID" id="54422655"/>
<dbReference type="PANTHER" id="PTHR35569:SF1">
    <property type="entry name" value="CYANAMIDE HYDRATASE DDI2-RELATED"/>
    <property type="match status" value="1"/>
</dbReference>
<dbReference type="EMBL" id="ML975149">
    <property type="protein sequence ID" value="KAF1817055.1"/>
    <property type="molecule type" value="Genomic_DNA"/>
</dbReference>
<dbReference type="SUPFAM" id="SSF109604">
    <property type="entry name" value="HD-domain/PDEase-like"/>
    <property type="match status" value="1"/>
</dbReference>
<accession>A0A6G1GG20</accession>
<keyword evidence="3" id="KW-1185">Reference proteome</keyword>
<proteinExistence type="predicted"/>
<keyword evidence="2" id="KW-0456">Lyase</keyword>